<dbReference type="Gene3D" id="1.10.510.10">
    <property type="entry name" value="Transferase(Phosphotransferase) domain 1"/>
    <property type="match status" value="1"/>
</dbReference>
<evidence type="ECO:0000313" key="2">
    <source>
        <dbReference type="Proteomes" id="UP001623041"/>
    </source>
</evidence>
<comment type="caution">
    <text evidence="1">The sequence shown here is derived from an EMBL/GenBank/DDBJ whole genome shotgun (WGS) entry which is preliminary data.</text>
</comment>
<keyword evidence="2" id="KW-1185">Reference proteome</keyword>
<evidence type="ECO:0008006" key="3">
    <source>
        <dbReference type="Google" id="ProtNLM"/>
    </source>
</evidence>
<organism evidence="1 2">
    <name type="scientific">Bacillus salipaludis</name>
    <dbReference type="NCBI Taxonomy" id="2547811"/>
    <lineage>
        <taxon>Bacteria</taxon>
        <taxon>Bacillati</taxon>
        <taxon>Bacillota</taxon>
        <taxon>Bacilli</taxon>
        <taxon>Bacillales</taxon>
        <taxon>Bacillaceae</taxon>
        <taxon>Bacillus</taxon>
    </lineage>
</organism>
<proteinExistence type="predicted"/>
<dbReference type="SUPFAM" id="SSF56112">
    <property type="entry name" value="Protein kinase-like (PK-like)"/>
    <property type="match status" value="1"/>
</dbReference>
<dbReference type="RefSeq" id="WP_406583226.1">
    <property type="nucleotide sequence ID" value="NZ_JBJHQH010000027.1"/>
</dbReference>
<protein>
    <recommendedName>
        <fullName evidence="3">Serine/threonine protein kinase</fullName>
    </recommendedName>
</protein>
<name>A0ABW8RRM0_9BACI</name>
<reference evidence="1 2" key="1">
    <citation type="submission" date="2024-11" db="EMBL/GenBank/DDBJ databases">
        <authorList>
            <person name="Lucas J.A."/>
        </authorList>
    </citation>
    <scope>NUCLEOTIDE SEQUENCE [LARGE SCALE GENOMIC DNA]</scope>
    <source>
        <strain evidence="1 2">Z 5.4</strain>
    </source>
</reference>
<dbReference type="Proteomes" id="UP001623041">
    <property type="component" value="Unassembled WGS sequence"/>
</dbReference>
<dbReference type="InterPro" id="IPR011009">
    <property type="entry name" value="Kinase-like_dom_sf"/>
</dbReference>
<evidence type="ECO:0000313" key="1">
    <source>
        <dbReference type="EMBL" id="MFK9094776.1"/>
    </source>
</evidence>
<accession>A0ABW8RRM0</accession>
<dbReference type="EMBL" id="JBJHQH010000027">
    <property type="protein sequence ID" value="MFK9094776.1"/>
    <property type="molecule type" value="Genomic_DNA"/>
</dbReference>
<gene>
    <name evidence="1" type="ORF">ACJEBI_25290</name>
</gene>
<sequence>MALPKEILQKVEKIRVWNSPYQPEINNSTSLTLLGAGKQGAVFKIDEKRCVKVYFDNESRVKELHALQLGGMAGICPKVYFWDRNYIVMEYIDSPSLIDYLHHNPLTEPLTRRILRLLDTFEEIGFNRFDHAGRHIFVMQDDSLKVIDVVHVIKDEPVWLAEKLIADMGKYAKRFLELVRQIDPVRYYRWITNPNFKKLEEKINRIDS</sequence>